<dbReference type="CDD" id="cd04301">
    <property type="entry name" value="NAT_SF"/>
    <property type="match status" value="1"/>
</dbReference>
<evidence type="ECO:0000313" key="1">
    <source>
        <dbReference type="EMBL" id="KAK7057662.1"/>
    </source>
</evidence>
<gene>
    <name evidence="1" type="ORF">R3P38DRAFT_2842330</name>
</gene>
<sequence length="360" mass="40096">MNTQNMVNLDTLALAIKAKNHPEYPGIIKRIFVQVQCPQLGNIGSLEAWRISRSQCAGSFLEIMDVDEETHQFSIALFDNDGRLLPELVNPGHRSGTGCWGREMDSGKLLYILDFTIDEAHRGQGIGTWALSKFLESQHVKATDTVACWPTPVGINDKELWHATRDRQIAFFRKNHFRRIGRTSFFGFSPRSDHPSRSIPIDADADALGSNFNAGTDISPQGLNIQYPLHSAIIHVRSAEVTPIIQSFYDQNPDSIHQPDDMGFTPILVAVASHNLVAVRKLLGWDLSADLRSRANAKGITPLELAEGGMRSGRQFAETFLEWNGYSDDELTMCYYLKQGLGEDIGASLTEYIAKSKLGY</sequence>
<dbReference type="InterPro" id="IPR036770">
    <property type="entry name" value="Ankyrin_rpt-contain_sf"/>
</dbReference>
<dbReference type="SUPFAM" id="SSF55729">
    <property type="entry name" value="Acyl-CoA N-acyltransferases (Nat)"/>
    <property type="match status" value="1"/>
</dbReference>
<keyword evidence="2" id="KW-1185">Reference proteome</keyword>
<dbReference type="Gene3D" id="3.40.630.30">
    <property type="match status" value="1"/>
</dbReference>
<dbReference type="Proteomes" id="UP001362999">
    <property type="component" value="Unassembled WGS sequence"/>
</dbReference>
<name>A0AAW0E1J8_9AGAR</name>
<proteinExistence type="predicted"/>
<accession>A0AAW0E1J8</accession>
<dbReference type="Gene3D" id="1.25.40.20">
    <property type="entry name" value="Ankyrin repeat-containing domain"/>
    <property type="match status" value="1"/>
</dbReference>
<dbReference type="SUPFAM" id="SSF48403">
    <property type="entry name" value="Ankyrin repeat"/>
    <property type="match status" value="1"/>
</dbReference>
<evidence type="ECO:0008006" key="3">
    <source>
        <dbReference type="Google" id="ProtNLM"/>
    </source>
</evidence>
<comment type="caution">
    <text evidence="1">The sequence shown here is derived from an EMBL/GenBank/DDBJ whole genome shotgun (WGS) entry which is preliminary data.</text>
</comment>
<evidence type="ECO:0000313" key="2">
    <source>
        <dbReference type="Proteomes" id="UP001362999"/>
    </source>
</evidence>
<dbReference type="AlphaFoldDB" id="A0AAW0E1J8"/>
<dbReference type="EMBL" id="JAWWNJ010000004">
    <property type="protein sequence ID" value="KAK7057662.1"/>
    <property type="molecule type" value="Genomic_DNA"/>
</dbReference>
<protein>
    <recommendedName>
        <fullName evidence="3">N-acetyltransferase domain-containing protein</fullName>
    </recommendedName>
</protein>
<organism evidence="1 2">
    <name type="scientific">Favolaschia claudopus</name>
    <dbReference type="NCBI Taxonomy" id="2862362"/>
    <lineage>
        <taxon>Eukaryota</taxon>
        <taxon>Fungi</taxon>
        <taxon>Dikarya</taxon>
        <taxon>Basidiomycota</taxon>
        <taxon>Agaricomycotina</taxon>
        <taxon>Agaricomycetes</taxon>
        <taxon>Agaricomycetidae</taxon>
        <taxon>Agaricales</taxon>
        <taxon>Marasmiineae</taxon>
        <taxon>Mycenaceae</taxon>
        <taxon>Favolaschia</taxon>
    </lineage>
</organism>
<dbReference type="InterPro" id="IPR016181">
    <property type="entry name" value="Acyl_CoA_acyltransferase"/>
</dbReference>
<reference evidence="1 2" key="1">
    <citation type="journal article" date="2024" name="J Genomics">
        <title>Draft genome sequencing and assembly of Favolaschia claudopus CIRM-BRFM 2984 isolated from oak limbs.</title>
        <authorList>
            <person name="Navarro D."/>
            <person name="Drula E."/>
            <person name="Chaduli D."/>
            <person name="Cazenave R."/>
            <person name="Ahrendt S."/>
            <person name="Wang J."/>
            <person name="Lipzen A."/>
            <person name="Daum C."/>
            <person name="Barry K."/>
            <person name="Grigoriev I.V."/>
            <person name="Favel A."/>
            <person name="Rosso M.N."/>
            <person name="Martin F."/>
        </authorList>
    </citation>
    <scope>NUCLEOTIDE SEQUENCE [LARGE SCALE GENOMIC DNA]</scope>
    <source>
        <strain evidence="1 2">CIRM-BRFM 2984</strain>
    </source>
</reference>